<name>A0AAD9N0F5_9ANNE</name>
<proteinExistence type="predicted"/>
<dbReference type="InterPro" id="IPR052813">
    <property type="entry name" value="CMIP"/>
</dbReference>
<dbReference type="PANTHER" id="PTHR25480">
    <property type="entry name" value="LEUCINE-RICH REPEAT-CONTAINING PROTEIN 73"/>
    <property type="match status" value="1"/>
</dbReference>
<dbReference type="AlphaFoldDB" id="A0AAD9N0F5"/>
<dbReference type="EMBL" id="JAODUP010000442">
    <property type="protein sequence ID" value="KAK2149679.1"/>
    <property type="molecule type" value="Genomic_DNA"/>
</dbReference>
<evidence type="ECO:0000259" key="1">
    <source>
        <dbReference type="Pfam" id="PF23066"/>
    </source>
</evidence>
<protein>
    <recommendedName>
        <fullName evidence="1">C-Maf-inducing protein PH domain-containing protein</fullName>
    </recommendedName>
</protein>
<accession>A0AAD9N0F5</accession>
<dbReference type="InterPro" id="IPR056429">
    <property type="entry name" value="PH_CMIP"/>
</dbReference>
<organism evidence="2 3">
    <name type="scientific">Paralvinella palmiformis</name>
    <dbReference type="NCBI Taxonomy" id="53620"/>
    <lineage>
        <taxon>Eukaryota</taxon>
        <taxon>Metazoa</taxon>
        <taxon>Spiralia</taxon>
        <taxon>Lophotrochozoa</taxon>
        <taxon>Annelida</taxon>
        <taxon>Polychaeta</taxon>
        <taxon>Sedentaria</taxon>
        <taxon>Canalipalpata</taxon>
        <taxon>Terebellida</taxon>
        <taxon>Terebelliformia</taxon>
        <taxon>Alvinellidae</taxon>
        <taxon>Paralvinella</taxon>
    </lineage>
</organism>
<keyword evidence="3" id="KW-1185">Reference proteome</keyword>
<evidence type="ECO:0000313" key="2">
    <source>
        <dbReference type="EMBL" id="KAK2149679.1"/>
    </source>
</evidence>
<gene>
    <name evidence="2" type="ORF">LSH36_442g03106</name>
</gene>
<dbReference type="Pfam" id="PF23066">
    <property type="entry name" value="PH_21"/>
    <property type="match status" value="1"/>
</dbReference>
<dbReference type="PANTHER" id="PTHR25480:SF0">
    <property type="entry name" value="C-MAF-INDUCING PROTEIN"/>
    <property type="match status" value="1"/>
</dbReference>
<sequence length="324" mass="36763">MAVEYVIKYVPMSSLTPATVARQREPISEVSVALAATGFFSQSAIFHFTQAYVPGDPLGFMESPIPYSSIEDVNIISRWDAGQKFCIRITIPDGSVLLQANNSYLRDQWLHSIQWKRHALKYEKLLKNTRRPEVLIKEIKNMIDLSLSTPIQDESVCQFPLDLVSQLLQENSDTISQVAHEQIIVALAPLLENNHPTQEICDFFSKHCKNSPRSEIVIELFTPVVRRILKHNMLPHYVVSLVVKLNARATDCEIPEAVNKTLSHSSADYSAGDIIWQRLSRFSFLAVCLRHLRARPTDLMLLCGVETTRCRRGLIYELIPGYAL</sequence>
<feature type="domain" description="C-Maf-inducing protein PH" evidence="1">
    <location>
        <begin position="57"/>
        <end position="127"/>
    </location>
</feature>
<evidence type="ECO:0000313" key="3">
    <source>
        <dbReference type="Proteomes" id="UP001208570"/>
    </source>
</evidence>
<comment type="caution">
    <text evidence="2">The sequence shown here is derived from an EMBL/GenBank/DDBJ whole genome shotgun (WGS) entry which is preliminary data.</text>
</comment>
<reference evidence="2" key="1">
    <citation type="journal article" date="2023" name="Mol. Biol. Evol.">
        <title>Third-Generation Sequencing Reveals the Adaptive Role of the Epigenome in Three Deep-Sea Polychaetes.</title>
        <authorList>
            <person name="Perez M."/>
            <person name="Aroh O."/>
            <person name="Sun Y."/>
            <person name="Lan Y."/>
            <person name="Juniper S.K."/>
            <person name="Young C.R."/>
            <person name="Angers B."/>
            <person name="Qian P.Y."/>
        </authorList>
    </citation>
    <scope>NUCLEOTIDE SEQUENCE</scope>
    <source>
        <strain evidence="2">P08H-3</strain>
    </source>
</reference>
<dbReference type="Proteomes" id="UP001208570">
    <property type="component" value="Unassembled WGS sequence"/>
</dbReference>
<dbReference type="SUPFAM" id="SSF50729">
    <property type="entry name" value="PH domain-like"/>
    <property type="match status" value="1"/>
</dbReference>